<dbReference type="GO" id="GO:0032784">
    <property type="term" value="P:regulation of DNA-templated transcription elongation"/>
    <property type="evidence" value="ECO:0007669"/>
    <property type="project" value="InterPro"/>
</dbReference>
<keyword evidence="2 5" id="KW-0889">Transcription antitermination</keyword>
<feature type="domain" description="KOW" evidence="9">
    <location>
        <begin position="126"/>
        <end position="153"/>
    </location>
</feature>
<dbReference type="RefSeq" id="WP_296090961.1">
    <property type="nucleotide sequence ID" value="NZ_CAUSTY010000045.1"/>
</dbReference>
<dbReference type="CDD" id="cd09891">
    <property type="entry name" value="NGN_Bact_1"/>
    <property type="match status" value="1"/>
</dbReference>
<dbReference type="PRINTS" id="PR00338">
    <property type="entry name" value="NUSGTNSCPFCT"/>
</dbReference>
<evidence type="ECO:0000256" key="5">
    <source>
        <dbReference type="HAMAP-Rule" id="MF_00948"/>
    </source>
</evidence>
<dbReference type="Pfam" id="PF02357">
    <property type="entry name" value="NusG"/>
    <property type="match status" value="1"/>
</dbReference>
<evidence type="ECO:0000259" key="9">
    <source>
        <dbReference type="SMART" id="SM00739"/>
    </source>
</evidence>
<dbReference type="AlphaFoldDB" id="A0A929RX31"/>
<dbReference type="InterPro" id="IPR043425">
    <property type="entry name" value="NusG-like"/>
</dbReference>
<sequence>MAGIEMAWYVLRAISGKENKVKEYIDAEIKLNAFQGNVSQVLVPTEKIVQVHNGKRTVKERNYLPGYVLVEAKLVGEITHMLRNTPNVLGFLPDTNDPTPLRESEVNRILGKADEEPDVNEALTVPFVIGDSVKVTEGPFSGFSGTVEKIDDEKKKVTVTVKVFGRSTGLDLGFMQVEKE</sequence>
<evidence type="ECO:0000256" key="7">
    <source>
        <dbReference type="RuleBase" id="RU000538"/>
    </source>
</evidence>
<evidence type="ECO:0000313" key="11">
    <source>
        <dbReference type="Proteomes" id="UP000704068"/>
    </source>
</evidence>
<comment type="similarity">
    <text evidence="5 7">Belongs to the NusG family.</text>
</comment>
<comment type="caution">
    <text evidence="10">The sequence shown here is derived from an EMBL/GenBank/DDBJ whole genome shotgun (WGS) entry which is preliminary data.</text>
</comment>
<dbReference type="Gene3D" id="3.30.70.940">
    <property type="entry name" value="NusG, N-terminal domain"/>
    <property type="match status" value="1"/>
</dbReference>
<keyword evidence="4 5" id="KW-0804">Transcription</keyword>
<dbReference type="GO" id="GO:0005829">
    <property type="term" value="C:cytosol"/>
    <property type="evidence" value="ECO:0007669"/>
    <property type="project" value="TreeGrafter"/>
</dbReference>
<dbReference type="CDD" id="cd06091">
    <property type="entry name" value="KOW_NusG"/>
    <property type="match status" value="1"/>
</dbReference>
<feature type="domain" description="NusG-like N-terminal" evidence="8">
    <location>
        <begin position="5"/>
        <end position="113"/>
    </location>
</feature>
<protein>
    <recommendedName>
        <fullName evidence="5 6">Transcription termination/antitermination protein NusG</fullName>
    </recommendedName>
</protein>
<dbReference type="InterPro" id="IPR005824">
    <property type="entry name" value="KOW"/>
</dbReference>
<evidence type="ECO:0000256" key="2">
    <source>
        <dbReference type="ARBA" id="ARBA00022814"/>
    </source>
</evidence>
<dbReference type="GO" id="GO:0006354">
    <property type="term" value="P:DNA-templated transcription elongation"/>
    <property type="evidence" value="ECO:0007669"/>
    <property type="project" value="UniProtKB-UniRule"/>
</dbReference>
<dbReference type="HAMAP" id="MF_00948">
    <property type="entry name" value="NusG"/>
    <property type="match status" value="1"/>
</dbReference>
<proteinExistence type="inferred from homology"/>
<dbReference type="GO" id="GO:0031564">
    <property type="term" value="P:transcription antitermination"/>
    <property type="evidence" value="ECO:0007669"/>
    <property type="project" value="UniProtKB-UniRule"/>
</dbReference>
<reference evidence="10" key="1">
    <citation type="submission" date="2020-04" db="EMBL/GenBank/DDBJ databases">
        <title>Deep metagenomics examines the oral microbiome during advanced dental caries in children, revealing novel taxa and co-occurrences with host molecules.</title>
        <authorList>
            <person name="Baker J.L."/>
            <person name="Morton J.T."/>
            <person name="Dinis M."/>
            <person name="Alvarez R."/>
            <person name="Tran N.C."/>
            <person name="Knight R."/>
            <person name="Edlund A."/>
        </authorList>
    </citation>
    <scope>NUCLEOTIDE SEQUENCE</scope>
    <source>
        <strain evidence="10">JCVI_34_bin.1</strain>
    </source>
</reference>
<dbReference type="SMART" id="SM00739">
    <property type="entry name" value="KOW"/>
    <property type="match status" value="1"/>
</dbReference>
<dbReference type="NCBIfam" id="TIGR00922">
    <property type="entry name" value="nusG"/>
    <property type="match status" value="1"/>
</dbReference>
<dbReference type="SMART" id="SM00738">
    <property type="entry name" value="NGN"/>
    <property type="match status" value="1"/>
</dbReference>
<dbReference type="PANTHER" id="PTHR30265">
    <property type="entry name" value="RHO-INTERACTING TRANSCRIPTION TERMINATION FACTOR NUSG"/>
    <property type="match status" value="1"/>
</dbReference>
<dbReference type="SUPFAM" id="SSF82679">
    <property type="entry name" value="N-utilization substance G protein NusG, N-terminal domain"/>
    <property type="match status" value="1"/>
</dbReference>
<evidence type="ECO:0000256" key="3">
    <source>
        <dbReference type="ARBA" id="ARBA00023015"/>
    </source>
</evidence>
<accession>A0A929RX31</accession>
<dbReference type="EMBL" id="JABZGR010000004">
    <property type="protein sequence ID" value="MBF0969871.1"/>
    <property type="molecule type" value="Genomic_DNA"/>
</dbReference>
<dbReference type="Pfam" id="PF00467">
    <property type="entry name" value="KOW"/>
    <property type="match status" value="1"/>
</dbReference>
<dbReference type="Gene3D" id="2.30.30.30">
    <property type="match status" value="1"/>
</dbReference>
<dbReference type="PANTHER" id="PTHR30265:SF2">
    <property type="entry name" value="TRANSCRIPTION TERMINATION_ANTITERMINATION PROTEIN NUSG"/>
    <property type="match status" value="1"/>
</dbReference>
<dbReference type="GO" id="GO:0006353">
    <property type="term" value="P:DNA-templated transcription termination"/>
    <property type="evidence" value="ECO:0007669"/>
    <property type="project" value="UniProtKB-UniRule"/>
</dbReference>
<organism evidence="10 11">
    <name type="scientific">Alloprevotella tannerae</name>
    <dbReference type="NCBI Taxonomy" id="76122"/>
    <lineage>
        <taxon>Bacteria</taxon>
        <taxon>Pseudomonadati</taxon>
        <taxon>Bacteroidota</taxon>
        <taxon>Bacteroidia</taxon>
        <taxon>Bacteroidales</taxon>
        <taxon>Prevotellaceae</taxon>
        <taxon>Alloprevotella</taxon>
    </lineage>
</organism>
<comment type="function">
    <text evidence="5 7">Participates in transcription elongation, termination and antitermination.</text>
</comment>
<name>A0A929RX31_9BACT</name>
<gene>
    <name evidence="5 10" type="primary">nusG</name>
    <name evidence="10" type="ORF">HXK21_02335</name>
</gene>
<dbReference type="InterPro" id="IPR008991">
    <property type="entry name" value="Translation_prot_SH3-like_sf"/>
</dbReference>
<dbReference type="Proteomes" id="UP000704068">
    <property type="component" value="Unassembled WGS sequence"/>
</dbReference>
<dbReference type="InterPro" id="IPR006645">
    <property type="entry name" value="NGN-like_dom"/>
</dbReference>
<dbReference type="InterPro" id="IPR036735">
    <property type="entry name" value="NGN_dom_sf"/>
</dbReference>
<evidence type="ECO:0000313" key="10">
    <source>
        <dbReference type="EMBL" id="MBF0969871.1"/>
    </source>
</evidence>
<dbReference type="InterPro" id="IPR001062">
    <property type="entry name" value="Transcrpt_antiterm_NusG"/>
</dbReference>
<keyword evidence="3 5" id="KW-0805">Transcription regulation</keyword>
<evidence type="ECO:0000259" key="8">
    <source>
        <dbReference type="SMART" id="SM00738"/>
    </source>
</evidence>
<evidence type="ECO:0000256" key="4">
    <source>
        <dbReference type="ARBA" id="ARBA00023163"/>
    </source>
</evidence>
<dbReference type="InterPro" id="IPR047050">
    <property type="entry name" value="NGN"/>
</dbReference>
<evidence type="ECO:0000256" key="6">
    <source>
        <dbReference type="NCBIfam" id="TIGR00922"/>
    </source>
</evidence>
<keyword evidence="1 5" id="KW-0806">Transcription termination</keyword>
<dbReference type="InterPro" id="IPR014722">
    <property type="entry name" value="Rib_uL2_dom2"/>
</dbReference>
<dbReference type="SUPFAM" id="SSF50104">
    <property type="entry name" value="Translation proteins SH3-like domain"/>
    <property type="match status" value="1"/>
</dbReference>
<evidence type="ECO:0000256" key="1">
    <source>
        <dbReference type="ARBA" id="ARBA00022472"/>
    </source>
</evidence>